<dbReference type="InterPro" id="IPR002347">
    <property type="entry name" value="SDR_fam"/>
</dbReference>
<keyword evidence="3" id="KW-1185">Reference proteome</keyword>
<feature type="region of interest" description="Disordered" evidence="1">
    <location>
        <begin position="1"/>
        <end position="24"/>
    </location>
</feature>
<dbReference type="Pfam" id="PF00106">
    <property type="entry name" value="adh_short"/>
    <property type="match status" value="1"/>
</dbReference>
<reference evidence="2" key="1">
    <citation type="submission" date="2023-10" db="EMBL/GenBank/DDBJ databases">
        <authorList>
            <person name="Chen Y."/>
            <person name="Shah S."/>
            <person name="Dougan E. K."/>
            <person name="Thang M."/>
            <person name="Chan C."/>
        </authorList>
    </citation>
    <scope>NUCLEOTIDE SEQUENCE [LARGE SCALE GENOMIC DNA]</scope>
</reference>
<dbReference type="SUPFAM" id="SSF51735">
    <property type="entry name" value="NAD(P)-binding Rossmann-fold domains"/>
    <property type="match status" value="1"/>
</dbReference>
<dbReference type="InterPro" id="IPR036291">
    <property type="entry name" value="NAD(P)-bd_dom_sf"/>
</dbReference>
<proteinExistence type="predicted"/>
<dbReference type="Proteomes" id="UP001189429">
    <property type="component" value="Unassembled WGS sequence"/>
</dbReference>
<protein>
    <recommendedName>
        <fullName evidence="4">Protochlorophyllide reductase</fullName>
    </recommendedName>
</protein>
<evidence type="ECO:0008006" key="4">
    <source>
        <dbReference type="Google" id="ProtNLM"/>
    </source>
</evidence>
<comment type="caution">
    <text evidence="2">The sequence shown here is derived from an EMBL/GenBank/DDBJ whole genome shotgun (WGS) entry which is preliminary data.</text>
</comment>
<accession>A0ABN9VJG0</accession>
<dbReference type="InterPro" id="IPR020904">
    <property type="entry name" value="Sc_DH/Rdtase_CS"/>
</dbReference>
<name>A0ABN9VJG0_9DINO</name>
<sequence>MARLALGQPATPAGSAAGRRRAGGCRLRGAPSLAAAAAGAAPAFSLAGPRAARPAQGQHLGLRLARRTGEVAESKTGSSRGSRTPASGAGAGSLALALACPAALAGGRRRARRAVRAGRCAAAAPAEQPLRGKTACVTGASRGIGKGIALGLGEAGATVFVTGRSEEQLREVADCVTRAGGRGIPLICDHADDGRVKEAFEEIGAQTDGKLDILVNNAWQDPGARNPETSDALTRGAKFYEMPLEVWDDCHRVGLRSHYTSSYFAVPLLQKAASKDWRPLICNISAPAAITYFFAAAYGVGKAGSDRLTRDLQVELGPEGIDCISLWPGVVYTEAVQKMYETNDVARLNRVTGGQDPDRVCESPLLTGRVTARFAADQSVRQPPFITTDGINGRIALVAEAAAAFDLRDGGLPGSPAAELYGKDREPAPSLRSGGYLLSVLAKDALPDDLKWIMDRDGPLVSAVKDVKIPFDWMARDARTEDPREEGAAAVMEKALGM</sequence>
<dbReference type="PANTHER" id="PTHR44147">
    <property type="entry name" value="DEHYDROGENASE/REDUCTASE SDR FAMILY MEMBER 1"/>
    <property type="match status" value="1"/>
</dbReference>
<dbReference type="PANTHER" id="PTHR44147:SF2">
    <property type="entry name" value="DEHYDROGENASE_REDUCTASE SDR FAMILY MEMBER 1"/>
    <property type="match status" value="1"/>
</dbReference>
<feature type="region of interest" description="Disordered" evidence="1">
    <location>
        <begin position="68"/>
        <end position="88"/>
    </location>
</feature>
<gene>
    <name evidence="2" type="ORF">PCOR1329_LOCUS58624</name>
</gene>
<dbReference type="EMBL" id="CAUYUJ010017279">
    <property type="protein sequence ID" value="CAK0873404.1"/>
    <property type="molecule type" value="Genomic_DNA"/>
</dbReference>
<organism evidence="2 3">
    <name type="scientific">Prorocentrum cordatum</name>
    <dbReference type="NCBI Taxonomy" id="2364126"/>
    <lineage>
        <taxon>Eukaryota</taxon>
        <taxon>Sar</taxon>
        <taxon>Alveolata</taxon>
        <taxon>Dinophyceae</taxon>
        <taxon>Prorocentrales</taxon>
        <taxon>Prorocentraceae</taxon>
        <taxon>Prorocentrum</taxon>
    </lineage>
</organism>
<dbReference type="PROSITE" id="PS00061">
    <property type="entry name" value="ADH_SHORT"/>
    <property type="match status" value="1"/>
</dbReference>
<evidence type="ECO:0000313" key="3">
    <source>
        <dbReference type="Proteomes" id="UP001189429"/>
    </source>
</evidence>
<evidence type="ECO:0000313" key="2">
    <source>
        <dbReference type="EMBL" id="CAK0873404.1"/>
    </source>
</evidence>
<feature type="compositionally biased region" description="Polar residues" evidence="1">
    <location>
        <begin position="75"/>
        <end position="85"/>
    </location>
</feature>
<dbReference type="PRINTS" id="PR00081">
    <property type="entry name" value="GDHRDH"/>
</dbReference>
<dbReference type="Gene3D" id="3.40.50.720">
    <property type="entry name" value="NAD(P)-binding Rossmann-like Domain"/>
    <property type="match status" value="1"/>
</dbReference>
<evidence type="ECO:0000256" key="1">
    <source>
        <dbReference type="SAM" id="MobiDB-lite"/>
    </source>
</evidence>